<dbReference type="AlphaFoldDB" id="A0A373FEK7"/>
<dbReference type="InterPro" id="IPR036291">
    <property type="entry name" value="NAD(P)-bd_dom_sf"/>
</dbReference>
<protein>
    <submittedName>
        <fullName evidence="2">Zinc-binding alcohol dehydrogenase family protein</fullName>
    </submittedName>
</protein>
<dbReference type="InterPro" id="IPR011032">
    <property type="entry name" value="GroES-like_sf"/>
</dbReference>
<dbReference type="SUPFAM" id="SSF50129">
    <property type="entry name" value="GroES-like"/>
    <property type="match status" value="1"/>
</dbReference>
<dbReference type="SMART" id="SM00829">
    <property type="entry name" value="PKS_ER"/>
    <property type="match status" value="1"/>
</dbReference>
<evidence type="ECO:0000259" key="1">
    <source>
        <dbReference type="SMART" id="SM00829"/>
    </source>
</evidence>
<sequence>MTTAQSLRLSAKAATAADIAPAIVNQTQPTAGADEAVIEIFAAAVNPSDVKAALGSMPQAVWPRTPGRDFAGRVIAGPQDWVGQDVWGTGGDLGVTRDGTHARYLVLPISALSRKPKSVSVAAAATVGVPFITANEGLRRAGLRGEGQTIVVFGSNGKVGQAAVQLATRAGANVIGVERGSAQYRGHASSKVTAFDSQDPNLVQSILDATGGRGADIAYNTVGSPYFDTALQTLAVGGTQILISTIERNVSFDILAFYRRNLQMLGVDSLKLTVTQCAQVLNDLLPGFDDGSLKAFDVDESSLIPLSGAADAYRKVLSGSMDRVVLAP</sequence>
<feature type="domain" description="Enoyl reductase (ER)" evidence="1">
    <location>
        <begin position="14"/>
        <end position="326"/>
    </location>
</feature>
<dbReference type="PANTHER" id="PTHR43482:SF1">
    <property type="entry name" value="PROTEIN AST1-RELATED"/>
    <property type="match status" value="1"/>
</dbReference>
<dbReference type="EMBL" id="QURR01000023">
    <property type="protein sequence ID" value="RGE42417.1"/>
    <property type="molecule type" value="Genomic_DNA"/>
</dbReference>
<dbReference type="GO" id="GO:0016491">
    <property type="term" value="F:oxidoreductase activity"/>
    <property type="evidence" value="ECO:0007669"/>
    <property type="project" value="InterPro"/>
</dbReference>
<dbReference type="InterPro" id="IPR013149">
    <property type="entry name" value="ADH-like_C"/>
</dbReference>
<dbReference type="InterPro" id="IPR052585">
    <property type="entry name" value="Lipid_raft_assoc_Zn_ADH"/>
</dbReference>
<name>A0A373FEK7_COMTE</name>
<dbReference type="InterPro" id="IPR013154">
    <property type="entry name" value="ADH-like_N"/>
</dbReference>
<proteinExistence type="predicted"/>
<dbReference type="Gene3D" id="3.90.180.10">
    <property type="entry name" value="Medium-chain alcohol dehydrogenases, catalytic domain"/>
    <property type="match status" value="1"/>
</dbReference>
<accession>A0A373FEK7</accession>
<dbReference type="Pfam" id="PF08240">
    <property type="entry name" value="ADH_N"/>
    <property type="match status" value="1"/>
</dbReference>
<gene>
    <name evidence="2" type="ORF">DZC30_16725</name>
</gene>
<dbReference type="InterPro" id="IPR020843">
    <property type="entry name" value="ER"/>
</dbReference>
<evidence type="ECO:0000313" key="2">
    <source>
        <dbReference type="EMBL" id="RGE42417.1"/>
    </source>
</evidence>
<dbReference type="OrthoDB" id="9780520at2"/>
<comment type="caution">
    <text evidence="2">The sequence shown here is derived from an EMBL/GenBank/DDBJ whole genome shotgun (WGS) entry which is preliminary data.</text>
</comment>
<evidence type="ECO:0000313" key="3">
    <source>
        <dbReference type="Proteomes" id="UP000261948"/>
    </source>
</evidence>
<dbReference type="Pfam" id="PF00107">
    <property type="entry name" value="ADH_zinc_N"/>
    <property type="match status" value="1"/>
</dbReference>
<dbReference type="SUPFAM" id="SSF51735">
    <property type="entry name" value="NAD(P)-binding Rossmann-fold domains"/>
    <property type="match status" value="1"/>
</dbReference>
<reference evidence="2 3" key="1">
    <citation type="submission" date="2018-08" db="EMBL/GenBank/DDBJ databases">
        <title>Comamonas testosteroni strain SWCO2.</title>
        <authorList>
            <person name="Jiang N."/>
            <person name="Zhang X.Z."/>
        </authorList>
    </citation>
    <scope>NUCLEOTIDE SEQUENCE [LARGE SCALE GENOMIC DNA]</scope>
    <source>
        <strain evidence="2 3">SWCO2</strain>
    </source>
</reference>
<dbReference type="Proteomes" id="UP000261948">
    <property type="component" value="Unassembled WGS sequence"/>
</dbReference>
<organism evidence="2 3">
    <name type="scientific">Comamonas testosteroni</name>
    <name type="common">Pseudomonas testosteroni</name>
    <dbReference type="NCBI Taxonomy" id="285"/>
    <lineage>
        <taxon>Bacteria</taxon>
        <taxon>Pseudomonadati</taxon>
        <taxon>Pseudomonadota</taxon>
        <taxon>Betaproteobacteria</taxon>
        <taxon>Burkholderiales</taxon>
        <taxon>Comamonadaceae</taxon>
        <taxon>Comamonas</taxon>
    </lineage>
</organism>
<keyword evidence="3" id="KW-1185">Reference proteome</keyword>
<dbReference type="Gene3D" id="3.40.50.720">
    <property type="entry name" value="NAD(P)-binding Rossmann-like Domain"/>
    <property type="match status" value="1"/>
</dbReference>
<dbReference type="PANTHER" id="PTHR43482">
    <property type="entry name" value="PROTEIN AST1-RELATED"/>
    <property type="match status" value="1"/>
</dbReference>